<sequence>MPYAVGAQVGGEAEDVRDDRVRAAVAAGGPAGPVQQLAVGPDQRGLHPGAAHIEGDDVSHR</sequence>
<name>A0AAT9HYZ6_9ACTN</name>
<evidence type="ECO:0000313" key="2">
    <source>
        <dbReference type="EMBL" id="BFO22590.1"/>
    </source>
</evidence>
<reference evidence="2" key="2">
    <citation type="submission" date="2024-07" db="EMBL/GenBank/DDBJ databases">
        <title>Streptomyces haneummycinica sp. nov., a new antibiotic-producing actinobacterium isolated from marine sediment.</title>
        <authorList>
            <person name="Uemura M."/>
            <person name="Hamada M."/>
            <person name="Hirano S."/>
            <person name="Kobayashi K."/>
            <person name="Ohshiro T."/>
            <person name="Kobayashi T."/>
            <person name="Terahara T."/>
        </authorList>
    </citation>
    <scope>NUCLEOTIDE SEQUENCE</scope>
    <source>
        <strain evidence="2">KM77-8</strain>
    </source>
</reference>
<gene>
    <name evidence="2" type="ORF">SHKM778_89780</name>
</gene>
<evidence type="ECO:0000256" key="1">
    <source>
        <dbReference type="SAM" id="MobiDB-lite"/>
    </source>
</evidence>
<protein>
    <submittedName>
        <fullName evidence="2">Uncharacterized protein</fullName>
    </submittedName>
</protein>
<dbReference type="EMBL" id="AP035768">
    <property type="protein sequence ID" value="BFO22590.1"/>
    <property type="molecule type" value="Genomic_DNA"/>
</dbReference>
<proteinExistence type="predicted"/>
<feature type="region of interest" description="Disordered" evidence="1">
    <location>
        <begin position="27"/>
        <end position="61"/>
    </location>
</feature>
<reference evidence="2" key="1">
    <citation type="submission" date="2024-06" db="EMBL/GenBank/DDBJ databases">
        <authorList>
            <consortium name="consrtm"/>
            <person name="Uemura M."/>
            <person name="Terahara T."/>
        </authorList>
    </citation>
    <scope>NUCLEOTIDE SEQUENCE</scope>
    <source>
        <strain evidence="2">KM77-8</strain>
    </source>
</reference>
<dbReference type="AlphaFoldDB" id="A0AAT9HYZ6"/>
<organism evidence="2">
    <name type="scientific">Streptomyces haneummycinicus</name>
    <dbReference type="NCBI Taxonomy" id="3074435"/>
    <lineage>
        <taxon>Bacteria</taxon>
        <taxon>Bacillati</taxon>
        <taxon>Actinomycetota</taxon>
        <taxon>Actinomycetes</taxon>
        <taxon>Kitasatosporales</taxon>
        <taxon>Streptomycetaceae</taxon>
        <taxon>Streptomyces</taxon>
    </lineage>
</organism>
<accession>A0AAT9HYZ6</accession>